<evidence type="ECO:0000256" key="4">
    <source>
        <dbReference type="ARBA" id="ARBA00022989"/>
    </source>
</evidence>
<evidence type="ECO:0000313" key="9">
    <source>
        <dbReference type="Proteomes" id="UP001428817"/>
    </source>
</evidence>
<dbReference type="RefSeq" id="WP_185065543.1">
    <property type="nucleotide sequence ID" value="NZ_BAABJP010000055.1"/>
</dbReference>
<proteinExistence type="predicted"/>
<feature type="transmembrane region" description="Helical" evidence="6">
    <location>
        <begin position="448"/>
        <end position="471"/>
    </location>
</feature>
<dbReference type="Proteomes" id="UP001428817">
    <property type="component" value="Unassembled WGS sequence"/>
</dbReference>
<keyword evidence="5 6" id="KW-0472">Membrane</keyword>
<feature type="transmembrane region" description="Helical" evidence="6">
    <location>
        <begin position="218"/>
        <end position="241"/>
    </location>
</feature>
<accession>A0ABP9R9Q0</accession>
<keyword evidence="3 6" id="KW-0812">Transmembrane</keyword>
<evidence type="ECO:0000256" key="6">
    <source>
        <dbReference type="SAM" id="Phobius"/>
    </source>
</evidence>
<evidence type="ECO:0000256" key="1">
    <source>
        <dbReference type="ARBA" id="ARBA00004651"/>
    </source>
</evidence>
<feature type="transmembrane region" description="Helical" evidence="6">
    <location>
        <begin position="330"/>
        <end position="349"/>
    </location>
</feature>
<name>A0ABP9R9Q0_9PSEU</name>
<feature type="transmembrane region" description="Helical" evidence="6">
    <location>
        <begin position="297"/>
        <end position="318"/>
    </location>
</feature>
<evidence type="ECO:0000256" key="3">
    <source>
        <dbReference type="ARBA" id="ARBA00022692"/>
    </source>
</evidence>
<keyword evidence="4 6" id="KW-1133">Transmembrane helix</keyword>
<organism evidence="8 9">
    <name type="scientific">Pseudonocardia eucalypti</name>
    <dbReference type="NCBI Taxonomy" id="648755"/>
    <lineage>
        <taxon>Bacteria</taxon>
        <taxon>Bacillati</taxon>
        <taxon>Actinomycetota</taxon>
        <taxon>Actinomycetes</taxon>
        <taxon>Pseudonocardiales</taxon>
        <taxon>Pseudonocardiaceae</taxon>
        <taxon>Pseudonocardia</taxon>
    </lineage>
</organism>
<sequence length="472" mass="48678">MSTEQAAEARNIYTLDMSRRQRWLAGTLYAAALVASVAVAVDTARPGLWGLIPIVVYAGLALLGVDIVLATLGAVVTAAVLAHLTPAAMGPVVMKSMGTLIALLGVIILLGAGLGEVLKRTGVADYLVVNVVRRVGVRTPTRAQLGVMLACTLLATALGTLAGSVAIVAPIVIPLLAALGFSAPATAAMFFFSGLAGLTLSPFAPITASIYGAAKVSWLDYVLTAGGPTAAVMFGVGFFAARWNQRRTAETHAYPPERAVDFDTVRPPDGSGRAAAAFLATFAVLVVYSGLTKAGATFVPIALIILVVATGAAARLPVGELLAAVYAGASRLLGIFFLFFLLAVLFTLIDGLGVYDGVAELFQLSTLAPYLFCVVVAVIGWLGIAGAAAAQVVLVNQVFGPLAATLGIPPAAWTVVLLSTAQTDGLGPFPNPDMIGQMGLAESRSLRWQLLTSYLVLVPVLVLYAILLAVYT</sequence>
<feature type="transmembrane region" description="Helical" evidence="6">
    <location>
        <begin position="274"/>
        <end position="291"/>
    </location>
</feature>
<evidence type="ECO:0000259" key="7">
    <source>
        <dbReference type="Pfam" id="PF03553"/>
    </source>
</evidence>
<feature type="domain" description="Na+/H+ antiporter NhaC-like C-terminal" evidence="7">
    <location>
        <begin position="98"/>
        <end position="230"/>
    </location>
</feature>
<dbReference type="EMBL" id="BAABJP010000055">
    <property type="protein sequence ID" value="GAA5173178.1"/>
    <property type="molecule type" value="Genomic_DNA"/>
</dbReference>
<feature type="transmembrane region" description="Helical" evidence="6">
    <location>
        <begin position="175"/>
        <end position="198"/>
    </location>
</feature>
<feature type="transmembrane region" description="Helical" evidence="6">
    <location>
        <begin position="23"/>
        <end position="41"/>
    </location>
</feature>
<feature type="transmembrane region" description="Helical" evidence="6">
    <location>
        <begin position="92"/>
        <end position="114"/>
    </location>
</feature>
<gene>
    <name evidence="8" type="ORF">GCM10023321_74180</name>
</gene>
<feature type="transmembrane region" description="Helical" evidence="6">
    <location>
        <begin position="402"/>
        <end position="421"/>
    </location>
</feature>
<feature type="transmembrane region" description="Helical" evidence="6">
    <location>
        <begin position="145"/>
        <end position="168"/>
    </location>
</feature>
<evidence type="ECO:0000256" key="5">
    <source>
        <dbReference type="ARBA" id="ARBA00023136"/>
    </source>
</evidence>
<comment type="caution">
    <text evidence="8">The sequence shown here is derived from an EMBL/GenBank/DDBJ whole genome shotgun (WGS) entry which is preliminary data.</text>
</comment>
<keyword evidence="9" id="KW-1185">Reference proteome</keyword>
<feature type="transmembrane region" description="Helical" evidence="6">
    <location>
        <begin position="369"/>
        <end position="395"/>
    </location>
</feature>
<evidence type="ECO:0000256" key="2">
    <source>
        <dbReference type="ARBA" id="ARBA00022475"/>
    </source>
</evidence>
<keyword evidence="2" id="KW-1003">Cell membrane</keyword>
<dbReference type="InterPro" id="IPR018461">
    <property type="entry name" value="Na/H_Antiport_NhaC-like_C"/>
</dbReference>
<protein>
    <submittedName>
        <fullName evidence="8">Na+/H+ antiporter NhaC family protein</fullName>
    </submittedName>
</protein>
<feature type="transmembrane region" description="Helical" evidence="6">
    <location>
        <begin position="47"/>
        <end position="80"/>
    </location>
</feature>
<dbReference type="Pfam" id="PF03553">
    <property type="entry name" value="Na_H_antiporter"/>
    <property type="match status" value="1"/>
</dbReference>
<evidence type="ECO:0000313" key="8">
    <source>
        <dbReference type="EMBL" id="GAA5173178.1"/>
    </source>
</evidence>
<comment type="subcellular location">
    <subcellularLocation>
        <location evidence="1">Cell membrane</location>
        <topology evidence="1">Multi-pass membrane protein</topology>
    </subcellularLocation>
</comment>
<reference evidence="9" key="1">
    <citation type="journal article" date="2019" name="Int. J. Syst. Evol. Microbiol.">
        <title>The Global Catalogue of Microorganisms (GCM) 10K type strain sequencing project: providing services to taxonomists for standard genome sequencing and annotation.</title>
        <authorList>
            <consortium name="The Broad Institute Genomics Platform"/>
            <consortium name="The Broad Institute Genome Sequencing Center for Infectious Disease"/>
            <person name="Wu L."/>
            <person name="Ma J."/>
        </authorList>
    </citation>
    <scope>NUCLEOTIDE SEQUENCE [LARGE SCALE GENOMIC DNA]</scope>
    <source>
        <strain evidence="9">JCM 18303</strain>
    </source>
</reference>